<dbReference type="EMBL" id="BQNB010009214">
    <property type="protein sequence ID" value="GJS60327.1"/>
    <property type="molecule type" value="Genomic_DNA"/>
</dbReference>
<accession>A0ABQ4X5G3</accession>
<feature type="domain" description="Retrovirus-related Pol polyprotein from transposon TNT 1-94-like beta-barrel" evidence="1">
    <location>
        <begin position="1"/>
        <end position="64"/>
    </location>
</feature>
<gene>
    <name evidence="2" type="ORF">Tco_0655111</name>
</gene>
<protein>
    <recommendedName>
        <fullName evidence="1">Retrovirus-related Pol polyprotein from transposon TNT 1-94-like beta-barrel domain-containing protein</fullName>
    </recommendedName>
</protein>
<keyword evidence="3" id="KW-1185">Reference proteome</keyword>
<reference evidence="2" key="1">
    <citation type="journal article" date="2022" name="Int. J. Mol. Sci.">
        <title>Draft Genome of Tanacetum Coccineum: Genomic Comparison of Closely Related Tanacetum-Family Plants.</title>
        <authorList>
            <person name="Yamashiro T."/>
            <person name="Shiraishi A."/>
            <person name="Nakayama K."/>
            <person name="Satake H."/>
        </authorList>
    </citation>
    <scope>NUCLEOTIDE SEQUENCE</scope>
</reference>
<name>A0ABQ4X5G3_9ASTR</name>
<reference evidence="2" key="2">
    <citation type="submission" date="2022-01" db="EMBL/GenBank/DDBJ databases">
        <authorList>
            <person name="Yamashiro T."/>
            <person name="Shiraishi A."/>
            <person name="Satake H."/>
            <person name="Nakayama K."/>
        </authorList>
    </citation>
    <scope>NUCLEOTIDE SEQUENCE</scope>
</reference>
<comment type="caution">
    <text evidence="2">The sequence shown here is derived from an EMBL/GenBank/DDBJ whole genome shotgun (WGS) entry which is preliminary data.</text>
</comment>
<evidence type="ECO:0000313" key="2">
    <source>
        <dbReference type="EMBL" id="GJS60327.1"/>
    </source>
</evidence>
<evidence type="ECO:0000313" key="3">
    <source>
        <dbReference type="Proteomes" id="UP001151760"/>
    </source>
</evidence>
<evidence type="ECO:0000259" key="1">
    <source>
        <dbReference type="Pfam" id="PF22936"/>
    </source>
</evidence>
<sequence>MTGNIKLLKSFVEKFMGTIHFRNDHFAAIIGYGDYLHGNVTICHVYYVEGLGHNLFSVGQFCDDDFEVTFRSKTCYVRNLEGDDLLMGARESNLYTISISDMVASSPVYLMSKATSTKS</sequence>
<organism evidence="2 3">
    <name type="scientific">Tanacetum coccineum</name>
    <dbReference type="NCBI Taxonomy" id="301880"/>
    <lineage>
        <taxon>Eukaryota</taxon>
        <taxon>Viridiplantae</taxon>
        <taxon>Streptophyta</taxon>
        <taxon>Embryophyta</taxon>
        <taxon>Tracheophyta</taxon>
        <taxon>Spermatophyta</taxon>
        <taxon>Magnoliopsida</taxon>
        <taxon>eudicotyledons</taxon>
        <taxon>Gunneridae</taxon>
        <taxon>Pentapetalae</taxon>
        <taxon>asterids</taxon>
        <taxon>campanulids</taxon>
        <taxon>Asterales</taxon>
        <taxon>Asteraceae</taxon>
        <taxon>Asteroideae</taxon>
        <taxon>Anthemideae</taxon>
        <taxon>Anthemidinae</taxon>
        <taxon>Tanacetum</taxon>
    </lineage>
</organism>
<dbReference type="Pfam" id="PF22936">
    <property type="entry name" value="Pol_BBD"/>
    <property type="match status" value="1"/>
</dbReference>
<dbReference type="InterPro" id="IPR054722">
    <property type="entry name" value="PolX-like_BBD"/>
</dbReference>
<proteinExistence type="predicted"/>
<dbReference type="Proteomes" id="UP001151760">
    <property type="component" value="Unassembled WGS sequence"/>
</dbReference>